<evidence type="ECO:0000313" key="1">
    <source>
        <dbReference type="EMBL" id="XAM42033.1"/>
    </source>
</evidence>
<organism evidence="1 2">
    <name type="scientific">Terrisporobacter petrolearius</name>
    <dbReference type="NCBI Taxonomy" id="1460447"/>
    <lineage>
        <taxon>Bacteria</taxon>
        <taxon>Bacillati</taxon>
        <taxon>Bacillota</taxon>
        <taxon>Clostridia</taxon>
        <taxon>Peptostreptococcales</taxon>
        <taxon>Peptostreptococcaceae</taxon>
        <taxon>Terrisporobacter</taxon>
    </lineage>
</organism>
<dbReference type="RefSeq" id="WP_343337268.1">
    <property type="nucleotide sequence ID" value="NZ_CP154622.1"/>
</dbReference>
<gene>
    <name evidence="1" type="ORF">TPELB_23460</name>
</gene>
<dbReference type="EMBL" id="CP154622">
    <property type="protein sequence ID" value="XAM42033.1"/>
    <property type="molecule type" value="Genomic_DNA"/>
</dbReference>
<sequence>MVTNPIADLIGIIDEGKTGTSFYIGEVVKTSPIEVNTQGLPLYDDDLLIDKLLKESNDLQEKDKVLLICLGEKYLIVSKVVDI</sequence>
<keyword evidence="2" id="KW-1185">Reference proteome</keyword>
<dbReference type="Proteomes" id="UP001477947">
    <property type="component" value="Chromosome"/>
</dbReference>
<reference evidence="1 2" key="1">
    <citation type="submission" date="2024-04" db="EMBL/GenBank/DDBJ databases">
        <title>Isolation and characterization of novel acetogenic strains of the genera Terrisporobacter and Acetoanaerobium.</title>
        <authorList>
            <person name="Boeer T."/>
            <person name="Schueler M.A."/>
            <person name="Lueschen A."/>
            <person name="Eysell L."/>
            <person name="Droege J."/>
            <person name="Heinemann M."/>
            <person name="Engelhardt L."/>
            <person name="Basen M."/>
            <person name="Daniel R."/>
        </authorList>
    </citation>
    <scope>NUCLEOTIDE SEQUENCE [LARGE SCALE GENOMIC DNA]</scope>
    <source>
        <strain evidence="1 2">ELB</strain>
    </source>
</reference>
<dbReference type="InterPro" id="IPR022555">
    <property type="entry name" value="DUF2577"/>
</dbReference>
<name>A0ABZ3FDY9_9FIRM</name>
<proteinExistence type="predicted"/>
<accession>A0ABZ3FDY9</accession>
<dbReference type="Pfam" id="PF10844">
    <property type="entry name" value="DUF2577"/>
    <property type="match status" value="1"/>
</dbReference>
<evidence type="ECO:0000313" key="2">
    <source>
        <dbReference type="Proteomes" id="UP001477947"/>
    </source>
</evidence>
<protein>
    <submittedName>
        <fullName evidence="1">Uncharacterized protein</fullName>
    </submittedName>
</protein>